<dbReference type="Proteomes" id="UP000315037">
    <property type="component" value="Unassembled WGS sequence"/>
</dbReference>
<proteinExistence type="predicted"/>
<dbReference type="AlphaFoldDB" id="A0A506UR42"/>
<comment type="caution">
    <text evidence="1">The sequence shown here is derived from an EMBL/GenBank/DDBJ whole genome shotgun (WGS) entry which is preliminary data.</text>
</comment>
<protein>
    <submittedName>
        <fullName evidence="1">Uncharacterized protein</fullName>
    </submittedName>
</protein>
<evidence type="ECO:0000313" key="1">
    <source>
        <dbReference type="EMBL" id="TPW35821.1"/>
    </source>
</evidence>
<dbReference type="EMBL" id="SORZ01000001">
    <property type="protein sequence ID" value="TPW35821.1"/>
    <property type="molecule type" value="Genomic_DNA"/>
</dbReference>
<name>A0A506UR42_9PROT</name>
<evidence type="ECO:0000313" key="2">
    <source>
        <dbReference type="Proteomes" id="UP000315037"/>
    </source>
</evidence>
<gene>
    <name evidence="1" type="ORF">E3202_02490</name>
</gene>
<keyword evidence="2" id="KW-1185">Reference proteome</keyword>
<accession>A0A506UR42</accession>
<organism evidence="1 2">
    <name type="scientific">Oecophyllibacter saccharovorans</name>
    <dbReference type="NCBI Taxonomy" id="2558360"/>
    <lineage>
        <taxon>Bacteria</taxon>
        <taxon>Pseudomonadati</taxon>
        <taxon>Pseudomonadota</taxon>
        <taxon>Alphaproteobacteria</taxon>
        <taxon>Acetobacterales</taxon>
        <taxon>Acetobacteraceae</taxon>
        <taxon>Oecophyllibacter</taxon>
    </lineage>
</organism>
<sequence>MTAIIRPSVVFADDVSSNTGSEHAMGAYTYNGPEGQGDEFDWSGDPQFRINIGAMSRRIVVGSITFPDSGEVTKDGQKVGAEIIKLSQKVTAQVVDDTSGEVFDVVMAYVGYNTTPDGTFILIFSPQGGKTTDGPLTLVPGNKYVGVASSTISAMTANAYIGPQNLSDGTNTPNAPATFDSGMNAALSEVPAGIILI</sequence>
<reference evidence="1 2" key="1">
    <citation type="submission" date="2019-03" db="EMBL/GenBank/DDBJ databases">
        <title>The complete genome sequence of Neokomagataea sp. Jb2 NBRC113641.</title>
        <authorList>
            <person name="Chua K.-O."/>
            <person name="Chan K.-G."/>
            <person name="See-Too W.-S."/>
        </authorList>
    </citation>
    <scope>NUCLEOTIDE SEQUENCE [LARGE SCALE GENOMIC DNA]</scope>
    <source>
        <strain evidence="1 2">Jb2</strain>
    </source>
</reference>
<dbReference type="RefSeq" id="WP_165600254.1">
    <property type="nucleotide sequence ID" value="NZ_SORZ01000001.1"/>
</dbReference>